<dbReference type="SUPFAM" id="SSF89919">
    <property type="entry name" value="Ribosome-binding factor A, RbfA"/>
    <property type="match status" value="1"/>
</dbReference>
<proteinExistence type="inferred from homology"/>
<dbReference type="EMBL" id="WQKZ01000002">
    <property type="protein sequence ID" value="MVN75907.1"/>
    <property type="molecule type" value="Genomic_DNA"/>
</dbReference>
<dbReference type="InterPro" id="IPR000238">
    <property type="entry name" value="RbfA"/>
</dbReference>
<accession>A0A7K1TBW9</accession>
<organism evidence="4 5">
    <name type="scientific">Hymenobacter ginkgonis</name>
    <dbReference type="NCBI Taxonomy" id="2682976"/>
    <lineage>
        <taxon>Bacteria</taxon>
        <taxon>Pseudomonadati</taxon>
        <taxon>Bacteroidota</taxon>
        <taxon>Cytophagia</taxon>
        <taxon>Cytophagales</taxon>
        <taxon>Hymenobacteraceae</taxon>
        <taxon>Hymenobacter</taxon>
    </lineage>
</organism>
<dbReference type="GO" id="GO:0005829">
    <property type="term" value="C:cytosol"/>
    <property type="evidence" value="ECO:0007669"/>
    <property type="project" value="TreeGrafter"/>
</dbReference>
<evidence type="ECO:0000256" key="2">
    <source>
        <dbReference type="HAMAP-Rule" id="MF_00003"/>
    </source>
</evidence>
<keyword evidence="2" id="KW-0963">Cytoplasm</keyword>
<dbReference type="InterPro" id="IPR015946">
    <property type="entry name" value="KH_dom-like_a/b"/>
</dbReference>
<dbReference type="Proteomes" id="UP000441336">
    <property type="component" value="Unassembled WGS sequence"/>
</dbReference>
<comment type="subunit">
    <text evidence="2">Monomer. Binds 30S ribosomal subunits, but not 50S ribosomal subunits or 70S ribosomes.</text>
</comment>
<comment type="function">
    <text evidence="2">One of several proteins that assist in the late maturation steps of the functional core of the 30S ribosomal subunit. Associates with free 30S ribosomal subunits (but not with 30S subunits that are part of 70S ribosomes or polysomes). Required for efficient processing of 16S rRNA. May interact with the 5'-terminal helix region of 16S rRNA.</text>
</comment>
<dbReference type="AlphaFoldDB" id="A0A7K1TBW9"/>
<dbReference type="PANTHER" id="PTHR33515">
    <property type="entry name" value="RIBOSOME-BINDING FACTOR A, CHLOROPLASTIC-RELATED"/>
    <property type="match status" value="1"/>
</dbReference>
<protein>
    <recommendedName>
        <fullName evidence="2">Ribosome-binding factor A</fullName>
    </recommendedName>
</protein>
<sequence>MESKRQQKMASLLQQELAQVLQRDLPHLFGGGLVPSISAVSVTPDLAVARVHLSLLLGGDAAERVEAIREHTKEIRFALGKRIRKQVRVVPELTFYHDDSAAYASHMDKVLSQLDIPPAPPEEQEDKPETPRPRLFNPKDDE</sequence>
<dbReference type="Pfam" id="PF02033">
    <property type="entry name" value="RBFA"/>
    <property type="match status" value="1"/>
</dbReference>
<comment type="similarity">
    <text evidence="2">Belongs to the RbfA family.</text>
</comment>
<evidence type="ECO:0000313" key="4">
    <source>
        <dbReference type="EMBL" id="MVN75907.1"/>
    </source>
</evidence>
<gene>
    <name evidence="2" type="primary">rbfA</name>
    <name evidence="4" type="ORF">GO988_06165</name>
</gene>
<comment type="subcellular location">
    <subcellularLocation>
        <location evidence="2">Cytoplasm</location>
    </subcellularLocation>
</comment>
<evidence type="ECO:0000313" key="5">
    <source>
        <dbReference type="Proteomes" id="UP000441336"/>
    </source>
</evidence>
<dbReference type="PANTHER" id="PTHR33515:SF1">
    <property type="entry name" value="RIBOSOME-BINDING FACTOR A, CHLOROPLASTIC-RELATED"/>
    <property type="match status" value="1"/>
</dbReference>
<keyword evidence="1 2" id="KW-0690">Ribosome biogenesis</keyword>
<evidence type="ECO:0000256" key="3">
    <source>
        <dbReference type="SAM" id="MobiDB-lite"/>
    </source>
</evidence>
<dbReference type="RefSeq" id="WP_157563084.1">
    <property type="nucleotide sequence ID" value="NZ_WQKZ01000002.1"/>
</dbReference>
<dbReference type="InterPro" id="IPR023799">
    <property type="entry name" value="RbfA_dom_sf"/>
</dbReference>
<dbReference type="HAMAP" id="MF_00003">
    <property type="entry name" value="RbfA"/>
    <property type="match status" value="1"/>
</dbReference>
<dbReference type="GO" id="GO:0043024">
    <property type="term" value="F:ribosomal small subunit binding"/>
    <property type="evidence" value="ECO:0007669"/>
    <property type="project" value="TreeGrafter"/>
</dbReference>
<dbReference type="Gene3D" id="3.30.300.20">
    <property type="match status" value="1"/>
</dbReference>
<feature type="compositionally biased region" description="Basic and acidic residues" evidence="3">
    <location>
        <begin position="127"/>
        <end position="142"/>
    </location>
</feature>
<dbReference type="GO" id="GO:0030490">
    <property type="term" value="P:maturation of SSU-rRNA"/>
    <property type="evidence" value="ECO:0007669"/>
    <property type="project" value="UniProtKB-UniRule"/>
</dbReference>
<evidence type="ECO:0000256" key="1">
    <source>
        <dbReference type="ARBA" id="ARBA00022517"/>
    </source>
</evidence>
<name>A0A7K1TBW9_9BACT</name>
<comment type="caution">
    <text evidence="4">The sequence shown here is derived from an EMBL/GenBank/DDBJ whole genome shotgun (WGS) entry which is preliminary data.</text>
</comment>
<keyword evidence="5" id="KW-1185">Reference proteome</keyword>
<reference evidence="4 5" key="1">
    <citation type="submission" date="2019-12" db="EMBL/GenBank/DDBJ databases">
        <title>Hymenobacter sp. HMF4947 Genome sequencing and assembly.</title>
        <authorList>
            <person name="Kang H."/>
            <person name="Cha I."/>
            <person name="Kim H."/>
            <person name="Joh K."/>
        </authorList>
    </citation>
    <scope>NUCLEOTIDE SEQUENCE [LARGE SCALE GENOMIC DNA]</scope>
    <source>
        <strain evidence="4 5">HMF4947</strain>
    </source>
</reference>
<feature type="region of interest" description="Disordered" evidence="3">
    <location>
        <begin position="113"/>
        <end position="142"/>
    </location>
</feature>